<feature type="transmembrane region" description="Helical" evidence="1">
    <location>
        <begin position="41"/>
        <end position="59"/>
    </location>
</feature>
<evidence type="ECO:0000313" key="3">
    <source>
        <dbReference type="Proteomes" id="UP000782610"/>
    </source>
</evidence>
<accession>A0A933L219</accession>
<feature type="transmembrane region" description="Helical" evidence="1">
    <location>
        <begin position="275"/>
        <end position="296"/>
    </location>
</feature>
<organism evidence="2 3">
    <name type="scientific">Devosia nanyangense</name>
    <dbReference type="NCBI Taxonomy" id="1228055"/>
    <lineage>
        <taxon>Bacteria</taxon>
        <taxon>Pseudomonadati</taxon>
        <taxon>Pseudomonadota</taxon>
        <taxon>Alphaproteobacteria</taxon>
        <taxon>Hyphomicrobiales</taxon>
        <taxon>Devosiaceae</taxon>
        <taxon>Devosia</taxon>
    </lineage>
</organism>
<gene>
    <name evidence="2" type="ORF">HY834_04930</name>
</gene>
<feature type="transmembrane region" description="Helical" evidence="1">
    <location>
        <begin position="303"/>
        <end position="319"/>
    </location>
</feature>
<feature type="transmembrane region" description="Helical" evidence="1">
    <location>
        <begin position="348"/>
        <end position="371"/>
    </location>
</feature>
<feature type="transmembrane region" description="Helical" evidence="1">
    <location>
        <begin position="479"/>
        <end position="500"/>
    </location>
</feature>
<feature type="transmembrane region" description="Helical" evidence="1">
    <location>
        <begin position="66"/>
        <end position="86"/>
    </location>
</feature>
<keyword evidence="1" id="KW-0472">Membrane</keyword>
<feature type="transmembrane region" description="Helical" evidence="1">
    <location>
        <begin position="225"/>
        <end position="255"/>
    </location>
</feature>
<feature type="transmembrane region" description="Helical" evidence="1">
    <location>
        <begin position="407"/>
        <end position="435"/>
    </location>
</feature>
<sequence>MKPEPTPVSPVTEAIAALAMATTLAALDPRKQFGLVEALQLWWWCVAIVWSGALAVRILRLREARAALVLEVLLGVAITSLVVLSAVSAPWLSAWSAMTIWSVGMTLATALRLRREGFGANHLRQLAVFVLGCAGSYAWALPTSRAVAALTGTGRFPAWTDYFIHAGEIARLGPFAAFGRGIASLVDVAPDLYHFGSYVLPAAFASLTGAMPLDAAVSTWVGLSFIMLTAGIAAVAFSLRGAVLAIVSLAVLLALPDASRFGIGNGFFGFHWMLVTAPGSGYGIGLVAAAVVLLLCWVKQPRFALLAASALIGGMLILFRVHMALLFAPVGLAFWAAGSALRRRVRPAAMAAGAVVIAAALIGLVALLHAYTQYRFSLLAYLSAIMEQDVGLPLNDAYTLLLSSSSVLAAIFGLAVILVGSLGLPLLVYSVFIVLRIVRRSATLADFVPGMFVASLVLVSVLAPAPWNGDFTEFKQRGFVLVYAILVPWAVLAVGELPWLRVARNRAAATLVSGLAAITCVAAPLAFGNALSAPRFSWSSGLYNVALDPTLTALAEYMAEHRGPADVLVFDAPDPAATLVDEATIVTAMTGVPAFVSRAGIYAARSGRLGDIVRARLKVLASVRMAGDLVDAMRQLSDAAITWYLVPAERAPRWDSEGREATTRIGPWLVYRLG</sequence>
<dbReference type="Proteomes" id="UP000782610">
    <property type="component" value="Unassembled WGS sequence"/>
</dbReference>
<dbReference type="AlphaFoldDB" id="A0A933L219"/>
<keyword evidence="1" id="KW-1133">Transmembrane helix</keyword>
<keyword evidence="1" id="KW-0812">Transmembrane</keyword>
<feature type="transmembrane region" description="Helical" evidence="1">
    <location>
        <begin position="123"/>
        <end position="140"/>
    </location>
</feature>
<feature type="transmembrane region" description="Helical" evidence="1">
    <location>
        <begin position="447"/>
        <end position="467"/>
    </location>
</feature>
<protein>
    <submittedName>
        <fullName evidence="2">Uncharacterized protein</fullName>
    </submittedName>
</protein>
<dbReference type="EMBL" id="JACRAF010000016">
    <property type="protein sequence ID" value="MBI4921071.1"/>
    <property type="molecule type" value="Genomic_DNA"/>
</dbReference>
<evidence type="ECO:0000256" key="1">
    <source>
        <dbReference type="SAM" id="Phobius"/>
    </source>
</evidence>
<name>A0A933L219_9HYPH</name>
<feature type="transmembrane region" description="Helical" evidence="1">
    <location>
        <begin position="92"/>
        <end position="111"/>
    </location>
</feature>
<feature type="transmembrane region" description="Helical" evidence="1">
    <location>
        <begin position="507"/>
        <end position="527"/>
    </location>
</feature>
<proteinExistence type="predicted"/>
<comment type="caution">
    <text evidence="2">The sequence shown here is derived from an EMBL/GenBank/DDBJ whole genome shotgun (WGS) entry which is preliminary data.</text>
</comment>
<feature type="transmembrane region" description="Helical" evidence="1">
    <location>
        <begin position="325"/>
        <end position="341"/>
    </location>
</feature>
<reference evidence="2" key="1">
    <citation type="submission" date="2020-07" db="EMBL/GenBank/DDBJ databases">
        <title>Huge and variable diversity of episymbiotic CPR bacteria and DPANN archaea in groundwater ecosystems.</title>
        <authorList>
            <person name="He C.Y."/>
            <person name="Keren R."/>
            <person name="Whittaker M."/>
            <person name="Farag I.F."/>
            <person name="Doudna J."/>
            <person name="Cate J.H.D."/>
            <person name="Banfield J.F."/>
        </authorList>
    </citation>
    <scope>NUCLEOTIDE SEQUENCE</scope>
    <source>
        <strain evidence="2">NC_groundwater_1586_Pr3_B-0.1um_66_15</strain>
    </source>
</reference>
<evidence type="ECO:0000313" key="2">
    <source>
        <dbReference type="EMBL" id="MBI4921071.1"/>
    </source>
</evidence>